<evidence type="ECO:0000313" key="1">
    <source>
        <dbReference type="EMBL" id="KIH76146.1"/>
    </source>
</evidence>
<keyword evidence="2" id="KW-1185">Reference proteome</keyword>
<dbReference type="Proteomes" id="UP000035068">
    <property type="component" value="Unassembled WGS sequence"/>
</dbReference>
<proteinExistence type="predicted"/>
<evidence type="ECO:0000313" key="2">
    <source>
        <dbReference type="Proteomes" id="UP000035068"/>
    </source>
</evidence>
<accession>A0A0C2HGS9</accession>
<dbReference type="EMBL" id="JWJD01000005">
    <property type="protein sequence ID" value="KIH76146.1"/>
    <property type="molecule type" value="Genomic_DNA"/>
</dbReference>
<sequence>MTTFFAAFLLFLLAFVALAVGLFFRRPPLRRTCGDPDDCKCADEGRQPSEYCSRDGAAGPDRCSR</sequence>
<name>A0A0C2HGS9_9BACT</name>
<dbReference type="RefSeq" id="WP_040100104.1">
    <property type="nucleotide sequence ID" value="NZ_JWJD01000005.1"/>
</dbReference>
<comment type="caution">
    <text evidence="1">The sequence shown here is derived from an EMBL/GenBank/DDBJ whole genome shotgun (WGS) entry which is preliminary data.</text>
</comment>
<reference evidence="1 2" key="1">
    <citation type="submission" date="2014-12" db="EMBL/GenBank/DDBJ databases">
        <title>Genomes of Geoalkalibacter ferrihydriticus and Geoalkalibacter subterraneus, two haloalkaliphilic metal-reducing members of the Geobacteraceae.</title>
        <authorList>
            <person name="Badalamenti J.P."/>
            <person name="Torres C.I."/>
            <person name="Krajmalnik-Brown R."/>
            <person name="Bond D.R."/>
        </authorList>
    </citation>
    <scope>NUCLEOTIDE SEQUENCE [LARGE SCALE GENOMIC DNA]</scope>
    <source>
        <strain evidence="1 2">DSM 17813</strain>
    </source>
</reference>
<protein>
    <submittedName>
        <fullName evidence="1">Uncharacterized protein</fullName>
    </submittedName>
</protein>
<organism evidence="1 2">
    <name type="scientific">Geoalkalibacter ferrihydriticus DSM 17813</name>
    <dbReference type="NCBI Taxonomy" id="1121915"/>
    <lineage>
        <taxon>Bacteria</taxon>
        <taxon>Pseudomonadati</taxon>
        <taxon>Thermodesulfobacteriota</taxon>
        <taxon>Desulfuromonadia</taxon>
        <taxon>Desulfuromonadales</taxon>
        <taxon>Geoalkalibacteraceae</taxon>
        <taxon>Geoalkalibacter</taxon>
    </lineage>
</organism>
<dbReference type="AlphaFoldDB" id="A0A0C2HGS9"/>
<gene>
    <name evidence="1" type="ORF">GFER_13060</name>
</gene>